<proteinExistence type="predicted"/>
<evidence type="ECO:0008006" key="3">
    <source>
        <dbReference type="Google" id="ProtNLM"/>
    </source>
</evidence>
<dbReference type="Proteomes" id="UP000308038">
    <property type="component" value="Unassembled WGS sequence"/>
</dbReference>
<accession>A0ABY2QKF3</accession>
<evidence type="ECO:0000313" key="1">
    <source>
        <dbReference type="EMBL" id="THG41025.1"/>
    </source>
</evidence>
<gene>
    <name evidence="1" type="ORF">E5988_05475</name>
</gene>
<protein>
    <recommendedName>
        <fullName evidence="3">DUF2793 domain-containing protein</fullName>
    </recommendedName>
</protein>
<dbReference type="RefSeq" id="WP_136450994.1">
    <property type="nucleotide sequence ID" value="NZ_SSTI01000003.1"/>
</dbReference>
<name>A0ABY2QKF3_9SPHN</name>
<dbReference type="EMBL" id="SSTI01000003">
    <property type="protein sequence ID" value="THG41025.1"/>
    <property type="molecule type" value="Genomic_DNA"/>
</dbReference>
<organism evidence="1 2">
    <name type="scientific">Sphingomonas olei</name>
    <dbReference type="NCBI Taxonomy" id="1886787"/>
    <lineage>
        <taxon>Bacteria</taxon>
        <taxon>Pseudomonadati</taxon>
        <taxon>Pseudomonadota</taxon>
        <taxon>Alphaproteobacteria</taxon>
        <taxon>Sphingomonadales</taxon>
        <taxon>Sphingomonadaceae</taxon>
        <taxon>Sphingomonas</taxon>
    </lineage>
</organism>
<reference evidence="1 2" key="1">
    <citation type="submission" date="2019-04" db="EMBL/GenBank/DDBJ databases">
        <title>Microbes associate with the intestines of laboratory mice.</title>
        <authorList>
            <person name="Navarre W."/>
            <person name="Wong E."/>
            <person name="Huang K.C."/>
            <person name="Tropini C."/>
            <person name="Ng K."/>
            <person name="Yu B."/>
        </authorList>
    </citation>
    <scope>NUCLEOTIDE SEQUENCE [LARGE SCALE GENOMIC DNA]</scope>
    <source>
        <strain evidence="1 2">NM83_B4-11</strain>
    </source>
</reference>
<comment type="caution">
    <text evidence="1">The sequence shown here is derived from an EMBL/GenBank/DDBJ whole genome shotgun (WGS) entry which is preliminary data.</text>
</comment>
<evidence type="ECO:0000313" key="2">
    <source>
        <dbReference type="Proteomes" id="UP000308038"/>
    </source>
</evidence>
<sequence length="142" mass="14706">MVAEVEVPAGFVPQYAVAFGAVDGPAVAVQADNPLPVHAVRRPAQSAPLAGTIVSSAIVGPFVPELDRPIWLSLSGQWQGQVDFLRSADGGATMLPLTIAGERWGRFVGGTNEAVADESEAGATYYLAVTLLGGALTYRVAQ</sequence>
<keyword evidence="2" id="KW-1185">Reference proteome</keyword>